<dbReference type="Pfam" id="PF01593">
    <property type="entry name" value="Amino_oxidase"/>
    <property type="match status" value="2"/>
</dbReference>
<organism evidence="2 3">
    <name type="scientific">Candidatus Nitrosymbiomonas proteolyticus</name>
    <dbReference type="NCBI Taxonomy" id="2608984"/>
    <lineage>
        <taxon>Bacteria</taxon>
        <taxon>Bacillati</taxon>
        <taxon>Armatimonadota</taxon>
        <taxon>Armatimonadota incertae sedis</taxon>
        <taxon>Candidatus Nitrosymbiomonas</taxon>
    </lineage>
</organism>
<proteinExistence type="predicted"/>
<dbReference type="Proteomes" id="UP000662873">
    <property type="component" value="Chromosome"/>
</dbReference>
<dbReference type="Gene3D" id="3.90.660.10">
    <property type="match status" value="1"/>
</dbReference>
<feature type="domain" description="Amine oxidase" evidence="1">
    <location>
        <begin position="102"/>
        <end position="323"/>
    </location>
</feature>
<dbReference type="KEGG" id="npy:NPRO_04470"/>
<evidence type="ECO:0000313" key="2">
    <source>
        <dbReference type="EMBL" id="BBO22852.1"/>
    </source>
</evidence>
<name>A0A809RT03_9BACT</name>
<feature type="domain" description="Amine oxidase" evidence="1">
    <location>
        <begin position="10"/>
        <end position="64"/>
    </location>
</feature>
<gene>
    <name evidence="2" type="ORF">NPRO_04470</name>
</gene>
<dbReference type="InterPro" id="IPR002937">
    <property type="entry name" value="Amino_oxidase"/>
</dbReference>
<dbReference type="PRINTS" id="PR00419">
    <property type="entry name" value="ADXRDTASE"/>
</dbReference>
<dbReference type="Gene3D" id="3.50.50.60">
    <property type="entry name" value="FAD/NAD(P)-binding domain"/>
    <property type="match status" value="1"/>
</dbReference>
<reference evidence="2" key="1">
    <citation type="journal article" name="DNA Res.">
        <title>The physiological potential of anammox bacteria as revealed by their core genome structure.</title>
        <authorList>
            <person name="Okubo T."/>
            <person name="Toyoda A."/>
            <person name="Fukuhara K."/>
            <person name="Uchiyama I."/>
            <person name="Harigaya Y."/>
            <person name="Kuroiwa M."/>
            <person name="Suzuki T."/>
            <person name="Murakami Y."/>
            <person name="Suwa Y."/>
            <person name="Takami H."/>
        </authorList>
    </citation>
    <scope>NUCLEOTIDE SEQUENCE</scope>
    <source>
        <strain evidence="2">317325-2</strain>
    </source>
</reference>
<dbReference type="EMBL" id="AP021858">
    <property type="protein sequence ID" value="BBO22852.1"/>
    <property type="molecule type" value="Genomic_DNA"/>
</dbReference>
<protein>
    <submittedName>
        <fullName evidence="2">NAD/FAD-dependent oxidoreductase</fullName>
    </submittedName>
</protein>
<dbReference type="AlphaFoldDB" id="A0A809RT03"/>
<accession>A0A809RT03</accession>
<dbReference type="SUPFAM" id="SSF51905">
    <property type="entry name" value="FAD/NAD(P)-binding domain"/>
    <property type="match status" value="1"/>
</dbReference>
<evidence type="ECO:0000259" key="1">
    <source>
        <dbReference type="Pfam" id="PF01593"/>
    </source>
</evidence>
<dbReference type="PANTHER" id="PTHR16128">
    <property type="entry name" value="FAD/NAD(P)-BINDING OXIDOREDUCTASE FAMILY PROTEIN"/>
    <property type="match status" value="1"/>
</dbReference>
<dbReference type="PANTHER" id="PTHR16128:SF5">
    <property type="entry name" value="FAD_NAD(P)-BINDING OXIDOREDUCTASE FAMILY PROTEIN"/>
    <property type="match status" value="1"/>
</dbReference>
<evidence type="ECO:0000313" key="3">
    <source>
        <dbReference type="Proteomes" id="UP000662873"/>
    </source>
</evidence>
<dbReference type="InterPro" id="IPR036188">
    <property type="entry name" value="FAD/NAD-bd_sf"/>
</dbReference>
<sequence>MRVAVIGAGISGLAAARQLKRAGIDCVVFEKSDRVGGRVETRSLGGYVFDTGATSIAPRGRSIEPVMFDELCTEGLVQVELPIFVHSGLRASLGHASVNMLARFTYLKGNEQLPLRLSEGLDIRFDANVLRIGSLPQARYEVAGEEFDALILTPPVPITKELLASIGESRALANASYRSCLSVMLGYAKPLEGLKYHALLDPDQTHPLTWLSIESAKCPERAPEGHTAFVAQLGPRYSAMNFESEDDTIVAATISYVTRLYGKDWDQPEVAGVVRYRFSHPETTSLFESVNSKMSRVIVAGDGVYGARIEYAFESGERAASLLLKPT</sequence>
<dbReference type="GO" id="GO:0016491">
    <property type="term" value="F:oxidoreductase activity"/>
    <property type="evidence" value="ECO:0007669"/>
    <property type="project" value="InterPro"/>
</dbReference>